<evidence type="ECO:0000313" key="12">
    <source>
        <dbReference type="EMBL" id="CAK9059902.1"/>
    </source>
</evidence>
<evidence type="ECO:0000256" key="1">
    <source>
        <dbReference type="ARBA" id="ARBA00004123"/>
    </source>
</evidence>
<evidence type="ECO:0000256" key="3">
    <source>
        <dbReference type="ARBA" id="ARBA00020987"/>
    </source>
</evidence>
<sequence length="249" mass="28118">MWLLPRLGVGAALGLEMWRRRRLEASGRPGRIHRAPGPLRCEATRCAPLSACEAQRVLQLFDGLIFDQEYEDIWLYDLPEQEEALLEASGGDATYGEVSPELIEWLLAECPMHAEDLLSDFGSGSGRALLYLALRTGLPAIGVELSKTRCRCAETYRMLAEPFLQSQVQFLQCDLLDDGPHRDATVVLFANKLFTEDFALRALRRRGQLPRALLLLKPLELEPAELPLRKTAALRTSWSPKQPVWLYME</sequence>
<dbReference type="SUPFAM" id="SSF53335">
    <property type="entry name" value="S-adenosyl-L-methionine-dependent methyltransferases"/>
    <property type="match status" value="1"/>
</dbReference>
<keyword evidence="6" id="KW-0949">S-adenosyl-L-methionine</keyword>
<dbReference type="Pfam" id="PF08123">
    <property type="entry name" value="DOT1"/>
    <property type="match status" value="1"/>
</dbReference>
<dbReference type="InterPro" id="IPR030445">
    <property type="entry name" value="H3-K79_meTrfase"/>
</dbReference>
<evidence type="ECO:0000256" key="9">
    <source>
        <dbReference type="ARBA" id="ARBA00029821"/>
    </source>
</evidence>
<dbReference type="PANTHER" id="PTHR21451">
    <property type="entry name" value="HISTONE H3 METHYLTRANSFERASE"/>
    <property type="match status" value="1"/>
</dbReference>
<name>A0ABP0NA03_9DINO</name>
<protein>
    <recommendedName>
        <fullName evidence="3">Histone-lysine N-methyltransferase, H3 lysine-79 specific</fullName>
        <ecNumber evidence="2">2.1.1.360</ecNumber>
    </recommendedName>
    <alternativeName>
        <fullName evidence="9">Histone H3-K79 methyltransferase</fullName>
    </alternativeName>
</protein>
<dbReference type="CDD" id="cd02440">
    <property type="entry name" value="AdoMet_MTases"/>
    <property type="match status" value="1"/>
</dbReference>
<dbReference type="Gene3D" id="3.40.50.150">
    <property type="entry name" value="Vaccinia Virus protein VP39"/>
    <property type="match status" value="1"/>
</dbReference>
<accession>A0ABP0NA03</accession>
<dbReference type="EC" id="2.1.1.360" evidence="2"/>
<reference evidence="12 13" key="1">
    <citation type="submission" date="2024-02" db="EMBL/GenBank/DDBJ databases">
        <authorList>
            <person name="Chen Y."/>
            <person name="Shah S."/>
            <person name="Dougan E. K."/>
            <person name="Thang M."/>
            <person name="Chan C."/>
        </authorList>
    </citation>
    <scope>NUCLEOTIDE SEQUENCE [LARGE SCALE GENOMIC DNA]</scope>
</reference>
<feature type="domain" description="DOT1" evidence="11">
    <location>
        <begin position="89"/>
        <end position="197"/>
    </location>
</feature>
<comment type="caution">
    <text evidence="12">The sequence shown here is derived from an EMBL/GenBank/DDBJ whole genome shotgun (WGS) entry which is preliminary data.</text>
</comment>
<keyword evidence="8" id="KW-0539">Nucleus</keyword>
<evidence type="ECO:0000256" key="2">
    <source>
        <dbReference type="ARBA" id="ARBA00012190"/>
    </source>
</evidence>
<dbReference type="PANTHER" id="PTHR21451:SF0">
    <property type="entry name" value="HISTONE-LYSINE N-METHYLTRANSFERASE, H3 LYSINE-79 SPECIFIC"/>
    <property type="match status" value="1"/>
</dbReference>
<comment type="catalytic activity">
    <reaction evidence="10">
        <text>L-lysyl(79)-[histone H3] + 3 S-adenosyl-L-methionine = N(6),N(6),N(6)-trimethyl-L-lysyl(79)-[histone H3] + 3 S-adenosyl-L-homocysteine + 3 H(+)</text>
        <dbReference type="Rhea" id="RHEA:60328"/>
        <dbReference type="Rhea" id="RHEA-COMP:15549"/>
        <dbReference type="Rhea" id="RHEA-COMP:15552"/>
        <dbReference type="ChEBI" id="CHEBI:15378"/>
        <dbReference type="ChEBI" id="CHEBI:29969"/>
        <dbReference type="ChEBI" id="CHEBI:57856"/>
        <dbReference type="ChEBI" id="CHEBI:59789"/>
        <dbReference type="ChEBI" id="CHEBI:61961"/>
        <dbReference type="EC" id="2.1.1.360"/>
    </reaction>
</comment>
<evidence type="ECO:0000256" key="7">
    <source>
        <dbReference type="ARBA" id="ARBA00022853"/>
    </source>
</evidence>
<organism evidence="12 13">
    <name type="scientific">Durusdinium trenchii</name>
    <dbReference type="NCBI Taxonomy" id="1381693"/>
    <lineage>
        <taxon>Eukaryota</taxon>
        <taxon>Sar</taxon>
        <taxon>Alveolata</taxon>
        <taxon>Dinophyceae</taxon>
        <taxon>Suessiales</taxon>
        <taxon>Symbiodiniaceae</taxon>
        <taxon>Durusdinium</taxon>
    </lineage>
</organism>
<evidence type="ECO:0000256" key="10">
    <source>
        <dbReference type="ARBA" id="ARBA00047770"/>
    </source>
</evidence>
<keyword evidence="5" id="KW-0808">Transferase</keyword>
<dbReference type="InterPro" id="IPR025789">
    <property type="entry name" value="DOT1_dom"/>
</dbReference>
<keyword evidence="7" id="KW-0156">Chromatin regulator</keyword>
<evidence type="ECO:0000256" key="6">
    <source>
        <dbReference type="ARBA" id="ARBA00022691"/>
    </source>
</evidence>
<proteinExistence type="predicted"/>
<evidence type="ECO:0000256" key="8">
    <source>
        <dbReference type="ARBA" id="ARBA00023242"/>
    </source>
</evidence>
<keyword evidence="13" id="KW-1185">Reference proteome</keyword>
<evidence type="ECO:0000256" key="5">
    <source>
        <dbReference type="ARBA" id="ARBA00022679"/>
    </source>
</evidence>
<comment type="subcellular location">
    <subcellularLocation>
        <location evidence="1">Nucleus</location>
    </subcellularLocation>
</comment>
<evidence type="ECO:0000313" key="13">
    <source>
        <dbReference type="Proteomes" id="UP001642484"/>
    </source>
</evidence>
<dbReference type="EMBL" id="CAXAMN010021473">
    <property type="protein sequence ID" value="CAK9059902.1"/>
    <property type="molecule type" value="Genomic_DNA"/>
</dbReference>
<dbReference type="Proteomes" id="UP001642484">
    <property type="component" value="Unassembled WGS sequence"/>
</dbReference>
<evidence type="ECO:0000259" key="11">
    <source>
        <dbReference type="Pfam" id="PF08123"/>
    </source>
</evidence>
<keyword evidence="4" id="KW-0489">Methyltransferase</keyword>
<dbReference type="InterPro" id="IPR029063">
    <property type="entry name" value="SAM-dependent_MTases_sf"/>
</dbReference>
<gene>
    <name evidence="12" type="ORF">CCMP2556_LOCUS29479</name>
</gene>
<evidence type="ECO:0000256" key="4">
    <source>
        <dbReference type="ARBA" id="ARBA00022603"/>
    </source>
</evidence>